<name>A0A7Z1K0E2_9PSED</name>
<sequence>MNSPFMYERNENLESEFEILIRLMSDMITAQAMANSPANPPDWSVHLHVLSMKMFKHLCSVRTLLEACPFGTPTLPHFGYIDHSSVAALTRTAIENYLVMYWLHSEDDQSLREFRHIVWVYCGWKKRSKLIPTIDEVVQSQREAIELATKHWTWIKASPFYELYSKDDKAKLRKGNWSAGTNWNQLAMKAGFHRVYFTSIYPYLSGYTHTDFISCLQIRSAISLQAHYDLGIATLQMCMVMIGHFTHFYAGLFPAAKAVFDQSGEGIELATKWHIRAENMAHIYDHLDLQEPKPDPEAHKAGSE</sequence>
<dbReference type="Proteomes" id="UP000221580">
    <property type="component" value="Unassembled WGS sequence"/>
</dbReference>
<reference evidence="1 2" key="1">
    <citation type="submission" date="2017-09" db="EMBL/GenBank/DDBJ databases">
        <authorList>
            <person name="DeBolt S."/>
            <person name="Huntemann M."/>
            <person name="Clum A."/>
            <person name="Pillay M."/>
            <person name="Palaniappan K."/>
            <person name="Varghese N."/>
            <person name="Mikhailova N."/>
            <person name="Stamatis D."/>
            <person name="Reddy T."/>
            <person name="Daum C."/>
            <person name="Shapiro N."/>
            <person name="Ivanova N."/>
            <person name="Kyrpides N."/>
            <person name="Woyke T."/>
        </authorList>
    </citation>
    <scope>NUCLEOTIDE SEQUENCE [LARGE SCALE GENOMIC DNA]</scope>
    <source>
        <strain evidence="1 2">A2-S9</strain>
    </source>
</reference>
<dbReference type="RefSeq" id="WP_193603403.1">
    <property type="nucleotide sequence ID" value="NZ_PDJN01000003.1"/>
</dbReference>
<dbReference type="AlphaFoldDB" id="A0A7Z1K0E2"/>
<protein>
    <submittedName>
        <fullName evidence="1">Uncharacterized protein</fullName>
    </submittedName>
</protein>
<accession>A0A7Z1K0E2</accession>
<proteinExistence type="predicted"/>
<comment type="caution">
    <text evidence="1">The sequence shown here is derived from an EMBL/GenBank/DDBJ whole genome shotgun (WGS) entry which is preliminary data.</text>
</comment>
<organism evidence="1 2">
    <name type="scientific">Pseudomonas poae</name>
    <dbReference type="NCBI Taxonomy" id="200451"/>
    <lineage>
        <taxon>Bacteria</taxon>
        <taxon>Pseudomonadati</taxon>
        <taxon>Pseudomonadota</taxon>
        <taxon>Gammaproteobacteria</taxon>
        <taxon>Pseudomonadales</taxon>
        <taxon>Pseudomonadaceae</taxon>
        <taxon>Pseudomonas</taxon>
    </lineage>
</organism>
<dbReference type="EMBL" id="PDJN01000003">
    <property type="protein sequence ID" value="PFG60206.1"/>
    <property type="molecule type" value="Genomic_DNA"/>
</dbReference>
<dbReference type="Pfam" id="PF18928">
    <property type="entry name" value="DUF5677"/>
    <property type="match status" value="1"/>
</dbReference>
<evidence type="ECO:0000313" key="1">
    <source>
        <dbReference type="EMBL" id="PFG60206.1"/>
    </source>
</evidence>
<gene>
    <name evidence="1" type="ORF">DM05_4912</name>
</gene>
<reference evidence="1 2" key="2">
    <citation type="submission" date="2017-10" db="EMBL/GenBank/DDBJ databases">
        <title>Bacterial endophytes that colonize and modify switchgrass growth.</title>
        <authorList>
            <person name="Debolt S."/>
        </authorList>
    </citation>
    <scope>NUCLEOTIDE SEQUENCE [LARGE SCALE GENOMIC DNA]</scope>
    <source>
        <strain evidence="1 2">A2-S9</strain>
    </source>
</reference>
<evidence type="ECO:0000313" key="2">
    <source>
        <dbReference type="Proteomes" id="UP000221580"/>
    </source>
</evidence>
<dbReference type="InterPro" id="IPR043733">
    <property type="entry name" value="DUF5677"/>
</dbReference>